<keyword evidence="4" id="KW-0378">Hydrolase</keyword>
<evidence type="ECO:0000313" key="5">
    <source>
        <dbReference type="Proteomes" id="UP001596098"/>
    </source>
</evidence>
<dbReference type="SUPFAM" id="SSF49899">
    <property type="entry name" value="Concanavalin A-like lectins/glucanases"/>
    <property type="match status" value="1"/>
</dbReference>
<dbReference type="Proteomes" id="UP001596098">
    <property type="component" value="Unassembled WGS sequence"/>
</dbReference>
<dbReference type="InterPro" id="IPR000757">
    <property type="entry name" value="Beta-glucanase-like"/>
</dbReference>
<protein>
    <submittedName>
        <fullName evidence="4">Glycoside hydrolase family 16 protein</fullName>
    </submittedName>
</protein>
<name>A0ABW1QT75_9ACTN</name>
<sequence length="559" mass="59283">MTVPRVALVALSAAVLSTFAPTTTVPTTVPTSHEPAASAAATSTPRVAATTTTTKTKAVSTRHVTVATSSAQALTVASSTSGTIAAADTPQPVAPNATIKVTGRSRTKGAARVQLLRRTAKQKKFSVVKTVRTTARATKFAFSTKLPKGVNTAVYGVKVITGRTASRATVATYTQHAAPDALKVSTFSPAIVETGAQTSPERASAAAQLLRVNWATGPARRVAILQERRVTGGKATTWRDVETSSTLGARRTGTWYPKTGASANAQYRAVFRYTTGVSTVSAAMTPTAGRVIFSDEFDGTRLDMTKWNQRGENRCAYQTPSLDTVTVSGGTAKLTPRLKAGSTPNAACSPCEQASGEATRRGSECVEVPHIVTNNKIAAPAPGTSAWMAARVKLQAGTAGDHQGGTHSSFWFNAGYCRGGEIDVFEYMGDNRLADSAHRNSKGAVATKHYDLSTCDGFGEMEKRDLTLHSTPTSSKAKKWSQQYTIFAVRWIPKAGDTAAEYQFYVDGNHVATTKARGAKDNNLGGLILSNFVADYENRGAISLRNSTLTVDWVRAWNM</sequence>
<dbReference type="RefSeq" id="WP_128220786.1">
    <property type="nucleotide sequence ID" value="NZ_CP034929.1"/>
</dbReference>
<keyword evidence="5" id="KW-1185">Reference proteome</keyword>
<dbReference type="GO" id="GO:0016787">
    <property type="term" value="F:hydrolase activity"/>
    <property type="evidence" value="ECO:0007669"/>
    <property type="project" value="UniProtKB-KW"/>
</dbReference>
<dbReference type="EMBL" id="JBHSQI010000001">
    <property type="protein sequence ID" value="MFC6152483.1"/>
    <property type="molecule type" value="Genomic_DNA"/>
</dbReference>
<feature type="chain" id="PRO_5045299371" evidence="2">
    <location>
        <begin position="21"/>
        <end position="559"/>
    </location>
</feature>
<accession>A0ABW1QT75</accession>
<evidence type="ECO:0000313" key="4">
    <source>
        <dbReference type="EMBL" id="MFC6152483.1"/>
    </source>
</evidence>
<dbReference type="PROSITE" id="PS51762">
    <property type="entry name" value="GH16_2"/>
    <property type="match status" value="1"/>
</dbReference>
<dbReference type="InterPro" id="IPR013320">
    <property type="entry name" value="ConA-like_dom_sf"/>
</dbReference>
<comment type="caution">
    <text evidence="4">The sequence shown here is derived from an EMBL/GenBank/DDBJ whole genome shotgun (WGS) entry which is preliminary data.</text>
</comment>
<keyword evidence="2" id="KW-0732">Signal</keyword>
<gene>
    <name evidence="4" type="ORF">ACFPWU_02235</name>
</gene>
<feature type="domain" description="GH16" evidence="3">
    <location>
        <begin position="278"/>
        <end position="559"/>
    </location>
</feature>
<dbReference type="CDD" id="cd00413">
    <property type="entry name" value="Glyco_hydrolase_16"/>
    <property type="match status" value="1"/>
</dbReference>
<proteinExistence type="predicted"/>
<evidence type="ECO:0000256" key="1">
    <source>
        <dbReference type="SAM" id="MobiDB-lite"/>
    </source>
</evidence>
<organism evidence="4 5">
    <name type="scientific">Nocardioides yefusunii</name>
    <dbReference type="NCBI Taxonomy" id="2500546"/>
    <lineage>
        <taxon>Bacteria</taxon>
        <taxon>Bacillati</taxon>
        <taxon>Actinomycetota</taxon>
        <taxon>Actinomycetes</taxon>
        <taxon>Propionibacteriales</taxon>
        <taxon>Nocardioidaceae</taxon>
        <taxon>Nocardioides</taxon>
    </lineage>
</organism>
<reference evidence="5" key="1">
    <citation type="journal article" date="2019" name="Int. J. Syst. Evol. Microbiol.">
        <title>The Global Catalogue of Microorganisms (GCM) 10K type strain sequencing project: providing services to taxonomists for standard genome sequencing and annotation.</title>
        <authorList>
            <consortium name="The Broad Institute Genomics Platform"/>
            <consortium name="The Broad Institute Genome Sequencing Center for Infectious Disease"/>
            <person name="Wu L."/>
            <person name="Ma J."/>
        </authorList>
    </citation>
    <scope>NUCLEOTIDE SEQUENCE [LARGE SCALE GENOMIC DNA]</scope>
    <source>
        <strain evidence="5">DFY28</strain>
    </source>
</reference>
<feature type="signal peptide" evidence="2">
    <location>
        <begin position="1"/>
        <end position="20"/>
    </location>
</feature>
<evidence type="ECO:0000259" key="3">
    <source>
        <dbReference type="PROSITE" id="PS51762"/>
    </source>
</evidence>
<evidence type="ECO:0000256" key="2">
    <source>
        <dbReference type="SAM" id="SignalP"/>
    </source>
</evidence>
<feature type="region of interest" description="Disordered" evidence="1">
    <location>
        <begin position="24"/>
        <end position="52"/>
    </location>
</feature>
<dbReference type="Gene3D" id="2.60.120.200">
    <property type="match status" value="1"/>
</dbReference>